<organism evidence="1 2">
    <name type="scientific">Arabis nemorensis</name>
    <dbReference type="NCBI Taxonomy" id="586526"/>
    <lineage>
        <taxon>Eukaryota</taxon>
        <taxon>Viridiplantae</taxon>
        <taxon>Streptophyta</taxon>
        <taxon>Embryophyta</taxon>
        <taxon>Tracheophyta</taxon>
        <taxon>Spermatophyta</taxon>
        <taxon>Magnoliopsida</taxon>
        <taxon>eudicotyledons</taxon>
        <taxon>Gunneridae</taxon>
        <taxon>Pentapetalae</taxon>
        <taxon>rosids</taxon>
        <taxon>malvids</taxon>
        <taxon>Brassicales</taxon>
        <taxon>Brassicaceae</taxon>
        <taxon>Arabideae</taxon>
        <taxon>Arabis</taxon>
    </lineage>
</organism>
<evidence type="ECO:0000313" key="2">
    <source>
        <dbReference type="Proteomes" id="UP000489600"/>
    </source>
</evidence>
<dbReference type="Proteomes" id="UP000489600">
    <property type="component" value="Unassembled WGS sequence"/>
</dbReference>
<keyword evidence="2" id="KW-1185">Reference proteome</keyword>
<dbReference type="EMBL" id="CABITT030000003">
    <property type="protein sequence ID" value="VVA99688.1"/>
    <property type="molecule type" value="Genomic_DNA"/>
</dbReference>
<protein>
    <submittedName>
        <fullName evidence="1">Uncharacterized protein</fullName>
    </submittedName>
</protein>
<evidence type="ECO:0000313" key="1">
    <source>
        <dbReference type="EMBL" id="VVA99688.1"/>
    </source>
</evidence>
<name>A0A565BDJ8_9BRAS</name>
<gene>
    <name evidence="1" type="ORF">ANE_LOCUS10133</name>
</gene>
<comment type="caution">
    <text evidence="1">The sequence shown here is derived from an EMBL/GenBank/DDBJ whole genome shotgun (WGS) entry which is preliminary data.</text>
</comment>
<proteinExistence type="predicted"/>
<dbReference type="AlphaFoldDB" id="A0A565BDJ8"/>
<reference evidence="1" key="1">
    <citation type="submission" date="2019-07" db="EMBL/GenBank/DDBJ databases">
        <authorList>
            <person name="Dittberner H."/>
        </authorList>
    </citation>
    <scope>NUCLEOTIDE SEQUENCE [LARGE SCALE GENOMIC DNA]</scope>
</reference>
<sequence>MGSVKRVFASESPRNHWGRDLCGLEGSWMGSRARSETIEGGGAMGSSSFDYAGETQNLETGFERWTSDGFISFRSLFKLPDVVPLRSGEAIGGSRRWWKVVMLYRGEAFPVGTALVLTST</sequence>
<accession>A0A565BDJ8</accession>